<sequence>MPQMVEMVLRCRNFKEIQAPHNCGSSQGR</sequence>
<proteinExistence type="predicted"/>
<dbReference type="KEGG" id="ctes:O987_12970"/>
<accession>A0A076PPV2</accession>
<dbReference type="Proteomes" id="UP000028782">
    <property type="component" value="Chromosome"/>
</dbReference>
<dbReference type="EMBL" id="CP006704">
    <property type="protein sequence ID" value="AIJ46716.1"/>
    <property type="molecule type" value="Genomic_DNA"/>
</dbReference>
<name>A0A076PPV2_COMTE</name>
<evidence type="ECO:0000313" key="2">
    <source>
        <dbReference type="Proteomes" id="UP000028782"/>
    </source>
</evidence>
<gene>
    <name evidence="1" type="ORF">O987_12970</name>
</gene>
<dbReference type="HOGENOM" id="CLU_3409077_0_0_4"/>
<organism evidence="1 2">
    <name type="scientific">Comamonas testosteroni TK102</name>
    <dbReference type="NCBI Taxonomy" id="1392005"/>
    <lineage>
        <taxon>Bacteria</taxon>
        <taxon>Pseudomonadati</taxon>
        <taxon>Pseudomonadota</taxon>
        <taxon>Betaproteobacteria</taxon>
        <taxon>Burkholderiales</taxon>
        <taxon>Comamonadaceae</taxon>
        <taxon>Comamonas</taxon>
    </lineage>
</organism>
<protein>
    <submittedName>
        <fullName evidence="1">Uncharacterized protein</fullName>
    </submittedName>
</protein>
<dbReference type="AlphaFoldDB" id="A0A076PPV2"/>
<reference evidence="1 2" key="1">
    <citation type="journal article" date="2014" name="Genome Announc.">
        <title>Complete Genome Sequence of Polychlorinated Biphenyl Degrader Comamonas testosteroni TK102 (NBRC 109938).</title>
        <authorList>
            <person name="Fukuda K."/>
            <person name="Hosoyama A."/>
            <person name="Tsuchikane K."/>
            <person name="Ohji S."/>
            <person name="Yamazoe A."/>
            <person name="Fujita N."/>
            <person name="Shintani M."/>
            <person name="Kimbara K."/>
        </authorList>
    </citation>
    <scope>NUCLEOTIDE SEQUENCE [LARGE SCALE GENOMIC DNA]</scope>
    <source>
        <strain evidence="1">TK102</strain>
    </source>
</reference>
<evidence type="ECO:0000313" key="1">
    <source>
        <dbReference type="EMBL" id="AIJ46716.1"/>
    </source>
</evidence>